<dbReference type="GO" id="GO:0006355">
    <property type="term" value="P:regulation of DNA-templated transcription"/>
    <property type="evidence" value="ECO:0007669"/>
    <property type="project" value="TreeGrafter"/>
</dbReference>
<dbReference type="GeneID" id="103492569"/>
<organism evidence="6 7">
    <name type="scientific">Cucumis melo</name>
    <name type="common">Muskmelon</name>
    <dbReference type="NCBI Taxonomy" id="3656"/>
    <lineage>
        <taxon>Eukaryota</taxon>
        <taxon>Viridiplantae</taxon>
        <taxon>Streptophyta</taxon>
        <taxon>Embryophyta</taxon>
        <taxon>Tracheophyta</taxon>
        <taxon>Spermatophyta</taxon>
        <taxon>Magnoliopsida</taxon>
        <taxon>eudicotyledons</taxon>
        <taxon>Gunneridae</taxon>
        <taxon>Pentapetalae</taxon>
        <taxon>rosids</taxon>
        <taxon>fabids</taxon>
        <taxon>Cucurbitales</taxon>
        <taxon>Cucurbitaceae</taxon>
        <taxon>Benincaseae</taxon>
        <taxon>Cucumis</taxon>
    </lineage>
</organism>
<dbReference type="InParanoid" id="A0A1S3BQX8"/>
<dbReference type="InterPro" id="IPR052453">
    <property type="entry name" value="CONSTANS-like_ZF"/>
</dbReference>
<feature type="compositionally biased region" description="Pro residues" evidence="4">
    <location>
        <begin position="270"/>
        <end position="285"/>
    </location>
</feature>
<dbReference type="KEGG" id="cmo:103492569"/>
<dbReference type="FunCoup" id="A0A1S3BQX8">
    <property type="interactions" value="880"/>
</dbReference>
<evidence type="ECO:0000256" key="4">
    <source>
        <dbReference type="SAM" id="MobiDB-lite"/>
    </source>
</evidence>
<dbReference type="PANTHER" id="PTHR31874:SF10">
    <property type="entry name" value="PROTEIN CHLOROPLAST IMPORT APPARATUS 2"/>
    <property type="match status" value="1"/>
</dbReference>
<dbReference type="Proteomes" id="UP001652600">
    <property type="component" value="Chromosome 5"/>
</dbReference>
<reference evidence="7" key="1">
    <citation type="submission" date="2025-08" db="UniProtKB">
        <authorList>
            <consortium name="RefSeq"/>
        </authorList>
    </citation>
    <scope>IDENTIFICATION</scope>
    <source>
        <tissue evidence="7">Stem</tissue>
    </source>
</reference>
<sequence length="441" mass="49172">MSSPCISGGGRAYNFDLEIVKSPSSSWTRTSQTSSPSSTLSESSNNTTQLAISTRKLRTPRKRPNQTYNEATVLLSTAYPNVFSTKHLTNPRKFTKSHDDSSSLFCESAELLLPFRVIDSSGFLLHQPLLEEKPNSQIHSKLTNLWENRPCSSPGEIDFQPNSMEIEEIEDFDAESILDEEIEEGIDSIMGNLSVDNLENGNSTQDSCVNANNHQRNWNWNPIGLGFNQKFESGFGFRKGIERTAIRGVDNGNWWRFPTVDVIEISPKLNPKPPAPAPAPTPTPTPAAVSTKKKKKKVEKLTVIESKKAAIPLQKEKSEKSEKPIPKLKPAGLLLKLNYEAVADAWSSRGSPFSDEIPSSDTAGSDVNARLANIDLFTEGGGLLREASVLRYKEKRRTRLFSKKIRYQVRKVNADGRPRMKGRFVRRPNSSGHRKEIDTSL</sequence>
<feature type="region of interest" description="Disordered" evidence="4">
    <location>
        <begin position="26"/>
        <end position="65"/>
    </location>
</feature>
<evidence type="ECO:0000313" key="7">
    <source>
        <dbReference type="RefSeq" id="XP_008451201.1"/>
    </source>
</evidence>
<protein>
    <submittedName>
        <fullName evidence="7">Protein CHLOROPLAST IMPORT APPARATUS 2 isoform X1</fullName>
    </submittedName>
</protein>
<feature type="compositionally biased region" description="Basic residues" evidence="4">
    <location>
        <begin position="55"/>
        <end position="64"/>
    </location>
</feature>
<gene>
    <name evidence="7" type="primary">LOC103492569</name>
</gene>
<dbReference type="PANTHER" id="PTHR31874">
    <property type="entry name" value="CCT MOTIF FAMILY PROTEIN, EXPRESSED"/>
    <property type="match status" value="1"/>
</dbReference>
<dbReference type="PROSITE" id="PS51017">
    <property type="entry name" value="CCT"/>
    <property type="match status" value="1"/>
</dbReference>
<comment type="subcellular location">
    <subcellularLocation>
        <location evidence="1 3">Nucleus</location>
    </subcellularLocation>
</comment>
<feature type="region of interest" description="Disordered" evidence="4">
    <location>
        <begin position="269"/>
        <end position="295"/>
    </location>
</feature>
<dbReference type="GO" id="GO:0005634">
    <property type="term" value="C:nucleus"/>
    <property type="evidence" value="ECO:0007669"/>
    <property type="project" value="UniProtKB-SubCell"/>
</dbReference>
<feature type="compositionally biased region" description="Low complexity" evidence="4">
    <location>
        <begin position="26"/>
        <end position="50"/>
    </location>
</feature>
<evidence type="ECO:0000256" key="3">
    <source>
        <dbReference type="PROSITE-ProRule" id="PRU00357"/>
    </source>
</evidence>
<name>A0A1S3BQX8_CUCME</name>
<evidence type="ECO:0000313" key="6">
    <source>
        <dbReference type="Proteomes" id="UP001652600"/>
    </source>
</evidence>
<dbReference type="RefSeq" id="XP_008451201.1">
    <property type="nucleotide sequence ID" value="XM_008452979.3"/>
</dbReference>
<dbReference type="AlphaFoldDB" id="A0A1S3BQX8"/>
<keyword evidence="6" id="KW-1185">Reference proteome</keyword>
<keyword evidence="2 3" id="KW-0539">Nucleus</keyword>
<dbReference type="eggNOG" id="KOG1601">
    <property type="taxonomic scope" value="Eukaryota"/>
</dbReference>
<dbReference type="InterPro" id="IPR010402">
    <property type="entry name" value="CCT_domain"/>
</dbReference>
<dbReference type="OrthoDB" id="153872at2759"/>
<evidence type="ECO:0000256" key="1">
    <source>
        <dbReference type="ARBA" id="ARBA00004123"/>
    </source>
</evidence>
<evidence type="ECO:0000259" key="5">
    <source>
        <dbReference type="PROSITE" id="PS51017"/>
    </source>
</evidence>
<accession>A0A1S3BQX8</accession>
<dbReference type="Pfam" id="PF06203">
    <property type="entry name" value="CCT"/>
    <property type="match status" value="1"/>
</dbReference>
<evidence type="ECO:0000256" key="2">
    <source>
        <dbReference type="ARBA" id="ARBA00023242"/>
    </source>
</evidence>
<feature type="region of interest" description="Disordered" evidence="4">
    <location>
        <begin position="420"/>
        <end position="441"/>
    </location>
</feature>
<proteinExistence type="predicted"/>
<feature type="domain" description="CCT" evidence="5">
    <location>
        <begin position="385"/>
        <end position="427"/>
    </location>
</feature>